<dbReference type="Proteomes" id="UP000216444">
    <property type="component" value="Unassembled WGS sequence"/>
</dbReference>
<feature type="transmembrane region" description="Helical" evidence="1">
    <location>
        <begin position="41"/>
        <end position="69"/>
    </location>
</feature>
<dbReference type="AlphaFoldDB" id="A0A261FFU1"/>
<keyword evidence="3" id="KW-1185">Reference proteome</keyword>
<proteinExistence type="predicted"/>
<protein>
    <submittedName>
        <fullName evidence="2">Uncharacterized protein</fullName>
    </submittedName>
</protein>
<evidence type="ECO:0000313" key="3">
    <source>
        <dbReference type="Proteomes" id="UP000216444"/>
    </source>
</evidence>
<evidence type="ECO:0000313" key="2">
    <source>
        <dbReference type="EMBL" id="OZG57843.1"/>
    </source>
</evidence>
<accession>A0A261FFU1</accession>
<dbReference type="RefSeq" id="WP_094663439.1">
    <property type="nucleotide sequence ID" value="NZ_MWWV01000006.1"/>
</dbReference>
<dbReference type="EMBL" id="MWWV01000006">
    <property type="protein sequence ID" value="OZG57843.1"/>
    <property type="molecule type" value="Genomic_DNA"/>
</dbReference>
<organism evidence="2 3">
    <name type="scientific">Bifidobacterium tissieri</name>
    <dbReference type="NCBI Taxonomy" id="1630162"/>
    <lineage>
        <taxon>Bacteria</taxon>
        <taxon>Bacillati</taxon>
        <taxon>Actinomycetota</taxon>
        <taxon>Actinomycetes</taxon>
        <taxon>Bifidobacteriales</taxon>
        <taxon>Bifidobacteriaceae</taxon>
        <taxon>Bifidobacterium</taxon>
    </lineage>
</organism>
<gene>
    <name evidence="2" type="ORF">BTIS_1084</name>
</gene>
<keyword evidence="1" id="KW-1133">Transmembrane helix</keyword>
<sequence length="73" mass="7869">MIIALTLLLFILLCLTVGLPTFLLANRYAETPGHPGGDDLFTAFIIVCAFEAVIAGLLFVCYQAAAWLLPLLT</sequence>
<keyword evidence="1" id="KW-0812">Transmembrane</keyword>
<reference evidence="2 3" key="1">
    <citation type="journal article" date="2017" name="BMC Genomics">
        <title>Comparative genomic and phylogenomic analyses of the Bifidobacteriaceae family.</title>
        <authorList>
            <person name="Lugli G.A."/>
            <person name="Milani C."/>
            <person name="Turroni F."/>
            <person name="Duranti S."/>
            <person name="Mancabelli L."/>
            <person name="Mangifesta M."/>
            <person name="Ferrario C."/>
            <person name="Modesto M."/>
            <person name="Mattarelli P."/>
            <person name="Jiri K."/>
            <person name="van Sinderen D."/>
            <person name="Ventura M."/>
        </authorList>
    </citation>
    <scope>NUCLEOTIDE SEQUENCE [LARGE SCALE GENOMIC DNA]</scope>
    <source>
        <strain evidence="2 3">DSM 100201</strain>
    </source>
</reference>
<keyword evidence="1" id="KW-0472">Membrane</keyword>
<comment type="caution">
    <text evidence="2">The sequence shown here is derived from an EMBL/GenBank/DDBJ whole genome shotgun (WGS) entry which is preliminary data.</text>
</comment>
<evidence type="ECO:0000256" key="1">
    <source>
        <dbReference type="SAM" id="Phobius"/>
    </source>
</evidence>
<name>A0A261FFU1_9BIFI</name>